<evidence type="ECO:0000256" key="1">
    <source>
        <dbReference type="SAM" id="MobiDB-lite"/>
    </source>
</evidence>
<reference evidence="2 3" key="1">
    <citation type="journal article" date="2023" name="Life. Sci Alliance">
        <title>Evolutionary insights into 3D genome organization and epigenetic landscape of Vigna mungo.</title>
        <authorList>
            <person name="Junaid A."/>
            <person name="Singh B."/>
            <person name="Bhatia S."/>
        </authorList>
    </citation>
    <scope>NUCLEOTIDE SEQUENCE [LARGE SCALE GENOMIC DNA]</scope>
    <source>
        <strain evidence="2">Urdbean</strain>
    </source>
</reference>
<feature type="compositionally biased region" description="Acidic residues" evidence="1">
    <location>
        <begin position="128"/>
        <end position="137"/>
    </location>
</feature>
<feature type="region of interest" description="Disordered" evidence="1">
    <location>
        <begin position="177"/>
        <end position="196"/>
    </location>
</feature>
<organism evidence="2 3">
    <name type="scientific">Vigna mungo</name>
    <name type="common">Black gram</name>
    <name type="synonym">Phaseolus mungo</name>
    <dbReference type="NCBI Taxonomy" id="3915"/>
    <lineage>
        <taxon>Eukaryota</taxon>
        <taxon>Viridiplantae</taxon>
        <taxon>Streptophyta</taxon>
        <taxon>Embryophyta</taxon>
        <taxon>Tracheophyta</taxon>
        <taxon>Spermatophyta</taxon>
        <taxon>Magnoliopsida</taxon>
        <taxon>eudicotyledons</taxon>
        <taxon>Gunneridae</taxon>
        <taxon>Pentapetalae</taxon>
        <taxon>rosids</taxon>
        <taxon>fabids</taxon>
        <taxon>Fabales</taxon>
        <taxon>Fabaceae</taxon>
        <taxon>Papilionoideae</taxon>
        <taxon>50 kb inversion clade</taxon>
        <taxon>NPAAA clade</taxon>
        <taxon>indigoferoid/millettioid clade</taxon>
        <taxon>Phaseoleae</taxon>
        <taxon>Vigna</taxon>
    </lineage>
</organism>
<feature type="compositionally biased region" description="Basic and acidic residues" evidence="1">
    <location>
        <begin position="138"/>
        <end position="154"/>
    </location>
</feature>
<feature type="compositionally biased region" description="Basic and acidic residues" evidence="1">
    <location>
        <begin position="72"/>
        <end position="81"/>
    </location>
</feature>
<feature type="region of interest" description="Disordered" evidence="1">
    <location>
        <begin position="31"/>
        <end position="154"/>
    </location>
</feature>
<keyword evidence="3" id="KW-1185">Reference proteome</keyword>
<feature type="compositionally biased region" description="Low complexity" evidence="1">
    <location>
        <begin position="86"/>
        <end position="105"/>
    </location>
</feature>
<feature type="compositionally biased region" description="Polar residues" evidence="1">
    <location>
        <begin position="55"/>
        <end position="67"/>
    </location>
</feature>
<evidence type="ECO:0000313" key="2">
    <source>
        <dbReference type="EMBL" id="WVZ07087.1"/>
    </source>
</evidence>
<dbReference type="PANTHER" id="PTHR36748">
    <property type="entry name" value="MENTAL RETARDATION GTPASE ACTIVATING PROTEIN"/>
    <property type="match status" value="1"/>
</dbReference>
<evidence type="ECO:0000313" key="3">
    <source>
        <dbReference type="Proteomes" id="UP001374535"/>
    </source>
</evidence>
<sequence>MATAEPLPYSSRRRDESEFNLREWNVKARISRENTNSRRYSGSYMRSFREDTRSFRSNIAISSTASSPGYPLKEKKKEGMTRDVGTQSTPRYLSSSSPSPASTPSIMERSKPQAEDSPNSNAKTKSEEEVEVKDEEIWETKETEREKKEWRKREEQLCKQQSGCFWWMRKKEKAERERERQRRNNMFLTHFKGSKR</sequence>
<dbReference type="EMBL" id="CP144695">
    <property type="protein sequence ID" value="WVZ07087.1"/>
    <property type="molecule type" value="Genomic_DNA"/>
</dbReference>
<dbReference type="AlphaFoldDB" id="A0AAQ3NDS9"/>
<gene>
    <name evidence="2" type="ORF">V8G54_020433</name>
</gene>
<dbReference type="Proteomes" id="UP001374535">
    <property type="component" value="Chromosome 6"/>
</dbReference>
<name>A0AAQ3NDS9_VIGMU</name>
<accession>A0AAQ3NDS9</accession>
<protein>
    <submittedName>
        <fullName evidence="2">Uncharacterized protein</fullName>
    </submittedName>
</protein>
<dbReference type="PANTHER" id="PTHR36748:SF3">
    <property type="entry name" value="MENTAL RETARDATION GTPASE ACTIVATING PROTEIN"/>
    <property type="match status" value="1"/>
</dbReference>
<proteinExistence type="predicted"/>